<dbReference type="AlphaFoldDB" id="A0A8D8LX95"/>
<reference evidence="2" key="1">
    <citation type="submission" date="2021-05" db="EMBL/GenBank/DDBJ databases">
        <authorList>
            <person name="Alioto T."/>
            <person name="Alioto T."/>
            <person name="Gomez Garrido J."/>
        </authorList>
    </citation>
    <scope>NUCLEOTIDE SEQUENCE</scope>
</reference>
<proteinExistence type="predicted"/>
<dbReference type="EMBL" id="HBUF01313639">
    <property type="protein sequence ID" value="CAG6693586.1"/>
    <property type="molecule type" value="Transcribed_RNA"/>
</dbReference>
<accession>A0A8D8LX95</accession>
<feature type="compositionally biased region" description="Basic and acidic residues" evidence="1">
    <location>
        <begin position="78"/>
        <end position="106"/>
    </location>
</feature>
<dbReference type="EMBL" id="HBUF01584271">
    <property type="protein sequence ID" value="CAG6771264.1"/>
    <property type="molecule type" value="Transcribed_RNA"/>
</dbReference>
<evidence type="ECO:0000256" key="1">
    <source>
        <dbReference type="SAM" id="MobiDB-lite"/>
    </source>
</evidence>
<name>A0A8D8LX95_9HEMI</name>
<dbReference type="EMBL" id="HBUF01028132">
    <property type="protein sequence ID" value="CAG6613646.1"/>
    <property type="molecule type" value="Transcribed_RNA"/>
</dbReference>
<organism evidence="2">
    <name type="scientific">Cacopsylla melanoneura</name>
    <dbReference type="NCBI Taxonomy" id="428564"/>
    <lineage>
        <taxon>Eukaryota</taxon>
        <taxon>Metazoa</taxon>
        <taxon>Ecdysozoa</taxon>
        <taxon>Arthropoda</taxon>
        <taxon>Hexapoda</taxon>
        <taxon>Insecta</taxon>
        <taxon>Pterygota</taxon>
        <taxon>Neoptera</taxon>
        <taxon>Paraneoptera</taxon>
        <taxon>Hemiptera</taxon>
        <taxon>Sternorrhyncha</taxon>
        <taxon>Psylloidea</taxon>
        <taxon>Psyllidae</taxon>
        <taxon>Psyllinae</taxon>
        <taxon>Cacopsylla</taxon>
    </lineage>
</organism>
<evidence type="ECO:0000313" key="2">
    <source>
        <dbReference type="EMBL" id="CAG6613637.1"/>
    </source>
</evidence>
<feature type="region of interest" description="Disordered" evidence="1">
    <location>
        <begin position="69"/>
        <end position="106"/>
    </location>
</feature>
<protein>
    <submittedName>
        <fullName evidence="2">Uncharacterized protein</fullName>
    </submittedName>
</protein>
<sequence>MYKNNIEDGKKIEDCFNSKQTVTLLENMREMKVKGRKLMNVVRREGREQNEIKTECRIDKEKRRIKEKEEMTNMVNGVKEKSIGRKREMKKWLPENKKEERRDQEA</sequence>
<dbReference type="EMBL" id="HBUF01028131">
    <property type="protein sequence ID" value="CAG6613637.1"/>
    <property type="molecule type" value="Transcribed_RNA"/>
</dbReference>